<comment type="catalytic activity">
    <reaction evidence="6">
        <text>DNA(n) + a 2'-deoxyribonucleoside 5'-triphosphate = DNA(n+1) + diphosphate</text>
        <dbReference type="Rhea" id="RHEA:22508"/>
        <dbReference type="Rhea" id="RHEA-COMP:17339"/>
        <dbReference type="Rhea" id="RHEA-COMP:17340"/>
        <dbReference type="ChEBI" id="CHEBI:33019"/>
        <dbReference type="ChEBI" id="CHEBI:61560"/>
        <dbReference type="ChEBI" id="CHEBI:173112"/>
        <dbReference type="EC" id="2.7.7.7"/>
    </reaction>
</comment>
<evidence type="ECO:0000256" key="5">
    <source>
        <dbReference type="ARBA" id="ARBA00025589"/>
    </source>
</evidence>
<evidence type="ECO:0000259" key="8">
    <source>
        <dbReference type="Pfam" id="PF00817"/>
    </source>
</evidence>
<evidence type="ECO:0000313" key="11">
    <source>
        <dbReference type="EMBL" id="MVO76997.1"/>
    </source>
</evidence>
<keyword evidence="4" id="KW-0227">DNA damage</keyword>
<dbReference type="InterPro" id="IPR001126">
    <property type="entry name" value="UmuC"/>
</dbReference>
<dbReference type="SUPFAM" id="SSF56672">
    <property type="entry name" value="DNA/RNA polymerases"/>
    <property type="match status" value="1"/>
</dbReference>
<dbReference type="Pfam" id="PF00817">
    <property type="entry name" value="IMS"/>
    <property type="match status" value="1"/>
</dbReference>
<feature type="domain" description="UmuC" evidence="8">
    <location>
        <begin position="121"/>
        <end position="246"/>
    </location>
</feature>
<dbReference type="CDD" id="cd03468">
    <property type="entry name" value="PolY_like"/>
    <property type="match status" value="1"/>
</dbReference>
<proteinExistence type="inferred from homology"/>
<dbReference type="Gene3D" id="3.40.1170.60">
    <property type="match status" value="1"/>
</dbReference>
<sequence>MPRVASLFLPQLSIERLRRNERPLAPPEPREPPALPVDEDPGPCSVPRGGGWRPGARWAQDIPAKARGDAPTGAAPARRRPSIWELGPRSEAADHPFRAMPPDEGGHAGRLAAVAPVAVIAGQPLILVERSGQRELVAAACPAARALGLGPGMPVAHARALVPGLDIRPAEAEADSGWLERLAVHAVRHWTPIAAPSGPDGLWLDMTATAHLFGGEERFARRVQAFLRRLGFTARVAIADTPGAAHAIARFGGGDRVIVPAGGTLRAIAPLPVEALRLTSDATEAARRFGLDTVADLLPLPRAPLARRLGRDAILRLDQALGREAEPIAPTLIEEMPTAERRLLEPIGTPEAIGQVIDDLANDLAERLRADGRGVRALALVLLRVDGSEQQLLLGTAKATRDARHLARLVRLKLDTIDPGFGIEQARLLTTHAEPLGPEALGRSLAGDSKPADLAPLVDQLAARVGARAIFRVGLEESDVPERAVRRIDPLEAPTGWPSWRRPARLLRAPERLSGVVALLPDHPPRRFAWRGKTYAVVAGDGPERIHGEWWRRDGELWAVRDYFRVEVEGGGRYWLFRRGDGVDPQTGDLSWWLHGAG</sequence>
<evidence type="ECO:0000256" key="6">
    <source>
        <dbReference type="ARBA" id="ARBA00049244"/>
    </source>
</evidence>
<dbReference type="InterPro" id="IPR050356">
    <property type="entry name" value="SulA_CellDiv_inhibitor"/>
</dbReference>
<dbReference type="InterPro" id="IPR043502">
    <property type="entry name" value="DNA/RNA_pol_sf"/>
</dbReference>
<comment type="subunit">
    <text evidence="2">Monomer.</text>
</comment>
<comment type="similarity">
    <text evidence="1">Belongs to the DNA polymerase type-Y family.</text>
</comment>
<dbReference type="PANTHER" id="PTHR35369:SF2">
    <property type="entry name" value="BLR3025 PROTEIN"/>
    <property type="match status" value="1"/>
</dbReference>
<name>A0A6I4IY13_9SPHN</name>
<evidence type="ECO:0000256" key="2">
    <source>
        <dbReference type="ARBA" id="ARBA00011245"/>
    </source>
</evidence>
<evidence type="ECO:0000256" key="4">
    <source>
        <dbReference type="ARBA" id="ARBA00022763"/>
    </source>
</evidence>
<evidence type="ECO:0000256" key="7">
    <source>
        <dbReference type="SAM" id="MobiDB-lite"/>
    </source>
</evidence>
<dbReference type="EC" id="2.7.7.7" evidence="3"/>
<dbReference type="InterPro" id="IPR017961">
    <property type="entry name" value="DNA_pol_Y-fam_little_finger"/>
</dbReference>
<dbReference type="GO" id="GO:0006281">
    <property type="term" value="P:DNA repair"/>
    <property type="evidence" value="ECO:0007669"/>
    <property type="project" value="InterPro"/>
</dbReference>
<evidence type="ECO:0000256" key="1">
    <source>
        <dbReference type="ARBA" id="ARBA00010945"/>
    </source>
</evidence>
<comment type="caution">
    <text evidence="11">The sequence shown here is derived from an EMBL/GenBank/DDBJ whole genome shotgun (WGS) entry which is preliminary data.</text>
</comment>
<feature type="compositionally biased region" description="Pro residues" evidence="7">
    <location>
        <begin position="24"/>
        <end position="35"/>
    </location>
</feature>
<protein>
    <recommendedName>
        <fullName evidence="3">DNA-directed DNA polymerase</fullName>
        <ecNumber evidence="3">2.7.7.7</ecNumber>
    </recommendedName>
</protein>
<keyword evidence="12" id="KW-1185">Reference proteome</keyword>
<feature type="region of interest" description="Disordered" evidence="7">
    <location>
        <begin position="16"/>
        <end position="85"/>
    </location>
</feature>
<organism evidence="11 12">
    <name type="scientific">Sphingomonas horti</name>
    <dbReference type="NCBI Taxonomy" id="2682842"/>
    <lineage>
        <taxon>Bacteria</taxon>
        <taxon>Pseudomonadati</taxon>
        <taxon>Pseudomonadota</taxon>
        <taxon>Alphaproteobacteria</taxon>
        <taxon>Sphingomonadales</taxon>
        <taxon>Sphingomonadaceae</taxon>
        <taxon>Sphingomonas</taxon>
    </lineage>
</organism>
<evidence type="ECO:0000256" key="3">
    <source>
        <dbReference type="ARBA" id="ARBA00012417"/>
    </source>
</evidence>
<gene>
    <name evidence="11" type="ORF">GON01_03470</name>
</gene>
<evidence type="ECO:0000259" key="9">
    <source>
        <dbReference type="Pfam" id="PF11799"/>
    </source>
</evidence>
<comment type="function">
    <text evidence="5">Poorly processive, error-prone DNA polymerase involved in untargeted mutagenesis. Copies undamaged DNA at stalled replication forks, which arise in vivo from mismatched or misaligned primer ends. These misaligned primers can be extended by PolIV. Exhibits no 3'-5' exonuclease (proofreading) activity. May be involved in translesional synthesis, in conjunction with the beta clamp from PolIII.</text>
</comment>
<evidence type="ECO:0000313" key="12">
    <source>
        <dbReference type="Proteomes" id="UP000441389"/>
    </source>
</evidence>
<dbReference type="Pfam" id="PF20114">
    <property type="entry name" value="DUF6504"/>
    <property type="match status" value="1"/>
</dbReference>
<accession>A0A6I4IY13</accession>
<dbReference type="Gene3D" id="3.30.70.270">
    <property type="match status" value="1"/>
</dbReference>
<dbReference type="Pfam" id="PF11799">
    <property type="entry name" value="IMS_C"/>
    <property type="match status" value="1"/>
</dbReference>
<dbReference type="GO" id="GO:0003684">
    <property type="term" value="F:damaged DNA binding"/>
    <property type="evidence" value="ECO:0007669"/>
    <property type="project" value="InterPro"/>
</dbReference>
<dbReference type="PANTHER" id="PTHR35369">
    <property type="entry name" value="BLR3025 PROTEIN-RELATED"/>
    <property type="match status" value="1"/>
</dbReference>
<reference evidence="11 12" key="1">
    <citation type="submission" date="2019-12" db="EMBL/GenBank/DDBJ databases">
        <authorList>
            <person name="Huq M.A."/>
        </authorList>
    </citation>
    <scope>NUCLEOTIDE SEQUENCE [LARGE SCALE GENOMIC DNA]</scope>
    <source>
        <strain evidence="11 12">MAH-20</strain>
    </source>
</reference>
<feature type="domain" description="DUF6504" evidence="10">
    <location>
        <begin position="523"/>
        <end position="595"/>
    </location>
</feature>
<dbReference type="Proteomes" id="UP000441389">
    <property type="component" value="Unassembled WGS sequence"/>
</dbReference>
<dbReference type="EMBL" id="WQMS01000004">
    <property type="protein sequence ID" value="MVO76997.1"/>
    <property type="molecule type" value="Genomic_DNA"/>
</dbReference>
<dbReference type="AlphaFoldDB" id="A0A6I4IY13"/>
<evidence type="ECO:0000259" key="10">
    <source>
        <dbReference type="Pfam" id="PF20114"/>
    </source>
</evidence>
<dbReference type="InterPro" id="IPR043128">
    <property type="entry name" value="Rev_trsase/Diguanyl_cyclase"/>
</dbReference>
<dbReference type="RefSeq" id="WP_157025991.1">
    <property type="nucleotide sequence ID" value="NZ_WQMS01000004.1"/>
</dbReference>
<feature type="domain" description="DNA polymerase Y-family little finger" evidence="9">
    <location>
        <begin position="339"/>
        <end position="432"/>
    </location>
</feature>
<dbReference type="InterPro" id="IPR045443">
    <property type="entry name" value="DUF6504"/>
</dbReference>